<reference evidence="12 13" key="1">
    <citation type="submission" date="2020-02" db="EMBL/GenBank/DDBJ databases">
        <title>Shewanella WXL01 sp. nov., a marine bacterium isolated from green algae in Luhuitou Fringing Reef (Northern South China Sea).</title>
        <authorList>
            <person name="Wang X."/>
        </authorList>
    </citation>
    <scope>NUCLEOTIDE SEQUENCE [LARGE SCALE GENOMIC DNA]</scope>
    <source>
        <strain evidence="12 13">MCCC 1A01895</strain>
    </source>
</reference>
<accession>A0ABS5I6E2</accession>
<keyword evidence="4 10" id="KW-0441">Lipid A biosynthesis</keyword>
<feature type="binding site" evidence="10">
    <location>
        <position position="113"/>
    </location>
    <ligand>
        <name>Mn(2+)</name>
        <dbReference type="ChEBI" id="CHEBI:29035"/>
        <label>2</label>
    </ligand>
</feature>
<feature type="binding site" evidence="10">
    <location>
        <position position="121"/>
    </location>
    <ligand>
        <name>substrate</name>
    </ligand>
</feature>
<dbReference type="HAMAP" id="MF_00575">
    <property type="entry name" value="LpxH"/>
    <property type="match status" value="1"/>
</dbReference>
<feature type="domain" description="Calcineurin-like phosphoesterase" evidence="11">
    <location>
        <begin position="1"/>
        <end position="198"/>
    </location>
</feature>
<dbReference type="CDD" id="cd07398">
    <property type="entry name" value="MPP_YbbF-LpxH"/>
    <property type="match status" value="1"/>
</dbReference>
<organism evidence="12 13">
    <name type="scientific">Shewanella intestini</name>
    <dbReference type="NCBI Taxonomy" id="2017544"/>
    <lineage>
        <taxon>Bacteria</taxon>
        <taxon>Pseudomonadati</taxon>
        <taxon>Pseudomonadota</taxon>
        <taxon>Gammaproteobacteria</taxon>
        <taxon>Alteromonadales</taxon>
        <taxon>Shewanellaceae</taxon>
        <taxon>Shewanella</taxon>
    </lineage>
</organism>
<feature type="binding site" evidence="10">
    <location>
        <position position="10"/>
    </location>
    <ligand>
        <name>Mn(2+)</name>
        <dbReference type="ChEBI" id="CHEBI:29035"/>
        <label>1</label>
    </ligand>
</feature>
<feature type="binding site" evidence="10">
    <location>
        <position position="41"/>
    </location>
    <ligand>
        <name>Mn(2+)</name>
        <dbReference type="ChEBI" id="CHEBI:29035"/>
        <label>1</label>
    </ligand>
</feature>
<keyword evidence="5 10" id="KW-0479">Metal-binding</keyword>
<keyword evidence="9 10" id="KW-0464">Manganese</keyword>
<evidence type="ECO:0000256" key="5">
    <source>
        <dbReference type="ARBA" id="ARBA00022723"/>
    </source>
</evidence>
<evidence type="ECO:0000256" key="2">
    <source>
        <dbReference type="ARBA" id="ARBA00022516"/>
    </source>
</evidence>
<feature type="binding site" evidence="10">
    <location>
        <position position="8"/>
    </location>
    <ligand>
        <name>Mn(2+)</name>
        <dbReference type="ChEBI" id="CHEBI:29035"/>
        <label>1</label>
    </ligand>
</feature>
<sequence>MSTVFIGDLHLSEDRPDITLAFKTFLADKLTGVEALYIIGDLFEVWVGDDIAPDFAVDIAQSIAAIAKQIPVYFIHGNRDFLIGEHFCQLSGMTMLAEVHTINLYGVPSVILHGDSLCTLDKSYQRFRTFRNIGLVKWLYCHLPQKKRLNIATNIRQKSKQGNQNKSYQVMDVEPNAVINLLNQTATTQMIHGHTHRPDIHHLNDNKTRIVVGDWYEQGSALYIDENGYKLTSFGFNHQNESA</sequence>
<comment type="pathway">
    <text evidence="10">Glycolipid biosynthesis; lipid IV(A) biosynthesis; lipid IV(A) from (3R)-3-hydroxytetradecanoyl-[acyl-carrier-protein] and UDP-N-acetyl-alpha-D-glucosamine: step 4/6.</text>
</comment>
<feature type="binding site" evidence="10">
    <location>
        <position position="159"/>
    </location>
    <ligand>
        <name>substrate</name>
    </ligand>
</feature>
<dbReference type="NCBIfam" id="TIGR01854">
    <property type="entry name" value="lipid_A_lpxH"/>
    <property type="match status" value="1"/>
</dbReference>
<keyword evidence="8 10" id="KW-0472">Membrane</keyword>
<evidence type="ECO:0000256" key="4">
    <source>
        <dbReference type="ARBA" id="ARBA00022556"/>
    </source>
</evidence>
<protein>
    <recommendedName>
        <fullName evidence="10">UDP-2,3-diacylglucosamine hydrolase</fullName>
        <ecNumber evidence="10">3.6.1.54</ecNumber>
    </recommendedName>
    <alternativeName>
        <fullName evidence="10">UDP-2,3-diacylglucosamine diphosphatase</fullName>
    </alternativeName>
</protein>
<dbReference type="RefSeq" id="WP_212593385.1">
    <property type="nucleotide sequence ID" value="NZ_JAAIKR010000017.1"/>
</dbReference>
<dbReference type="InterPro" id="IPR029052">
    <property type="entry name" value="Metallo-depent_PP-like"/>
</dbReference>
<feature type="binding site" evidence="10">
    <location>
        <position position="194"/>
    </location>
    <ligand>
        <name>substrate</name>
    </ligand>
</feature>
<dbReference type="PANTHER" id="PTHR34990:SF1">
    <property type="entry name" value="UDP-2,3-DIACYLGLUCOSAMINE HYDROLASE"/>
    <property type="match status" value="1"/>
</dbReference>
<keyword evidence="1 10" id="KW-1003">Cell membrane</keyword>
<comment type="similarity">
    <text evidence="10">Belongs to the LpxH family.</text>
</comment>
<name>A0ABS5I6E2_9GAMM</name>
<feature type="binding site" evidence="10">
    <location>
        <position position="41"/>
    </location>
    <ligand>
        <name>Mn(2+)</name>
        <dbReference type="ChEBI" id="CHEBI:29035"/>
        <label>2</label>
    </ligand>
</feature>
<comment type="caution">
    <text evidence="12">The sequence shown here is derived from an EMBL/GenBank/DDBJ whole genome shotgun (WGS) entry which is preliminary data.</text>
</comment>
<keyword evidence="3 10" id="KW-0997">Cell inner membrane</keyword>
<dbReference type="Proteomes" id="UP000811844">
    <property type="component" value="Unassembled WGS sequence"/>
</dbReference>
<keyword evidence="13" id="KW-1185">Reference proteome</keyword>
<feature type="binding site" evidence="10">
    <location>
        <position position="166"/>
    </location>
    <ligand>
        <name>substrate</name>
    </ligand>
</feature>
<dbReference type="PANTHER" id="PTHR34990">
    <property type="entry name" value="UDP-2,3-DIACYLGLUCOSAMINE HYDROLASE-RELATED"/>
    <property type="match status" value="1"/>
</dbReference>
<comment type="catalytic activity">
    <reaction evidence="10">
        <text>UDP-2-N,3-O-bis[(3R)-3-hydroxytetradecanoyl]-alpha-D-glucosamine + H2O = 2-N,3-O-bis[(3R)-3-hydroxytetradecanoyl]-alpha-D-glucosaminyl 1-phosphate + UMP + 2 H(+)</text>
        <dbReference type="Rhea" id="RHEA:25213"/>
        <dbReference type="ChEBI" id="CHEBI:15377"/>
        <dbReference type="ChEBI" id="CHEBI:15378"/>
        <dbReference type="ChEBI" id="CHEBI:57865"/>
        <dbReference type="ChEBI" id="CHEBI:57957"/>
        <dbReference type="ChEBI" id="CHEBI:78847"/>
        <dbReference type="EC" id="3.6.1.54"/>
    </reaction>
</comment>
<feature type="binding site" evidence="10">
    <location>
        <position position="163"/>
    </location>
    <ligand>
        <name>substrate</name>
    </ligand>
</feature>
<feature type="binding site" evidence="10">
    <location>
        <begin position="78"/>
        <end position="79"/>
    </location>
    <ligand>
        <name>substrate</name>
    </ligand>
</feature>
<dbReference type="SUPFAM" id="SSF56300">
    <property type="entry name" value="Metallo-dependent phosphatases"/>
    <property type="match status" value="1"/>
</dbReference>
<evidence type="ECO:0000259" key="11">
    <source>
        <dbReference type="Pfam" id="PF00149"/>
    </source>
</evidence>
<dbReference type="InterPro" id="IPR010138">
    <property type="entry name" value="UDP-diacylglucosamine_Hdrlase"/>
</dbReference>
<evidence type="ECO:0000256" key="8">
    <source>
        <dbReference type="ARBA" id="ARBA00023136"/>
    </source>
</evidence>
<dbReference type="InterPro" id="IPR043461">
    <property type="entry name" value="LpxH-like"/>
</dbReference>
<proteinExistence type="inferred from homology"/>
<feature type="binding site" evidence="10">
    <location>
        <position position="194"/>
    </location>
    <ligand>
        <name>Mn(2+)</name>
        <dbReference type="ChEBI" id="CHEBI:29035"/>
        <label>2</label>
    </ligand>
</feature>
<dbReference type="EC" id="3.6.1.54" evidence="10"/>
<dbReference type="Pfam" id="PF00149">
    <property type="entry name" value="Metallophos"/>
    <property type="match status" value="1"/>
</dbReference>
<evidence type="ECO:0000256" key="7">
    <source>
        <dbReference type="ARBA" id="ARBA00023098"/>
    </source>
</evidence>
<evidence type="ECO:0000313" key="13">
    <source>
        <dbReference type="Proteomes" id="UP000811844"/>
    </source>
</evidence>
<keyword evidence="2 10" id="KW-0444">Lipid biosynthesis</keyword>
<evidence type="ECO:0000256" key="1">
    <source>
        <dbReference type="ARBA" id="ARBA00022475"/>
    </source>
</evidence>
<comment type="cofactor">
    <cofactor evidence="10">
        <name>Mn(2+)</name>
        <dbReference type="ChEBI" id="CHEBI:29035"/>
    </cofactor>
    <text evidence="10">Binds 2 Mn(2+) ions per subunit in a binuclear metal center.</text>
</comment>
<dbReference type="InterPro" id="IPR004843">
    <property type="entry name" value="Calcineurin-like_PHP"/>
</dbReference>
<evidence type="ECO:0000256" key="9">
    <source>
        <dbReference type="ARBA" id="ARBA00023211"/>
    </source>
</evidence>
<evidence type="ECO:0000256" key="10">
    <source>
        <dbReference type="HAMAP-Rule" id="MF_00575"/>
    </source>
</evidence>
<feature type="binding site" evidence="10">
    <location>
        <position position="78"/>
    </location>
    <ligand>
        <name>Mn(2+)</name>
        <dbReference type="ChEBI" id="CHEBI:29035"/>
        <label>2</label>
    </ligand>
</feature>
<evidence type="ECO:0000313" key="12">
    <source>
        <dbReference type="EMBL" id="MBR9729284.1"/>
    </source>
</evidence>
<dbReference type="Gene3D" id="3.60.21.10">
    <property type="match status" value="1"/>
</dbReference>
<comment type="function">
    <text evidence="10">Hydrolyzes the pyrophosphate bond of UDP-2,3-diacylglucosamine to yield 2,3-diacylglucosamine 1-phosphate (lipid X) and UMP by catalyzing the attack of water at the alpha-P atom. Involved in the biosynthesis of lipid A, a phosphorylated glycolipid that anchors the lipopolysaccharide to the outer membrane of the cell.</text>
</comment>
<gene>
    <name evidence="10" type="primary">lpxH</name>
    <name evidence="12" type="ORF">G3R48_15000</name>
</gene>
<dbReference type="GO" id="GO:0016787">
    <property type="term" value="F:hydrolase activity"/>
    <property type="evidence" value="ECO:0007669"/>
    <property type="project" value="UniProtKB-KW"/>
</dbReference>
<evidence type="ECO:0000256" key="3">
    <source>
        <dbReference type="ARBA" id="ARBA00022519"/>
    </source>
</evidence>
<dbReference type="NCBIfam" id="NF003743">
    <property type="entry name" value="PRK05340.1"/>
    <property type="match status" value="1"/>
</dbReference>
<feature type="binding site" evidence="10">
    <location>
        <position position="196"/>
    </location>
    <ligand>
        <name>Mn(2+)</name>
        <dbReference type="ChEBI" id="CHEBI:29035"/>
        <label>1</label>
    </ligand>
</feature>
<comment type="subcellular location">
    <subcellularLocation>
        <location evidence="10">Cell inner membrane</location>
        <topology evidence="10">Peripheral membrane protein</topology>
        <orientation evidence="10">Cytoplasmic side</orientation>
    </subcellularLocation>
</comment>
<dbReference type="EMBL" id="JAAIKR010000017">
    <property type="protein sequence ID" value="MBR9729284.1"/>
    <property type="molecule type" value="Genomic_DNA"/>
</dbReference>
<keyword evidence="7 10" id="KW-0443">Lipid metabolism</keyword>
<evidence type="ECO:0000256" key="6">
    <source>
        <dbReference type="ARBA" id="ARBA00022801"/>
    </source>
</evidence>
<keyword evidence="6 10" id="KW-0378">Hydrolase</keyword>